<dbReference type="PANTHER" id="PTHR30443:SF0">
    <property type="entry name" value="PHOSPHOETHANOLAMINE TRANSFERASE EPTA"/>
    <property type="match status" value="1"/>
</dbReference>
<proteinExistence type="predicted"/>
<feature type="transmembrane region" description="Helical" evidence="8">
    <location>
        <begin position="20"/>
        <end position="49"/>
    </location>
</feature>
<dbReference type="Proteomes" id="UP000445000">
    <property type="component" value="Unassembled WGS sequence"/>
</dbReference>
<evidence type="ECO:0000313" key="11">
    <source>
        <dbReference type="EMBL" id="GFE81137.1"/>
    </source>
</evidence>
<dbReference type="Pfam" id="PF08019">
    <property type="entry name" value="EptA_B_N"/>
    <property type="match status" value="1"/>
</dbReference>
<evidence type="ECO:0000256" key="8">
    <source>
        <dbReference type="SAM" id="Phobius"/>
    </source>
</evidence>
<feature type="transmembrane region" description="Helical" evidence="8">
    <location>
        <begin position="100"/>
        <end position="122"/>
    </location>
</feature>
<evidence type="ECO:0000256" key="5">
    <source>
        <dbReference type="ARBA" id="ARBA00022692"/>
    </source>
</evidence>
<evidence type="ECO:0000259" key="10">
    <source>
        <dbReference type="Pfam" id="PF08019"/>
    </source>
</evidence>
<keyword evidence="7 8" id="KW-0472">Membrane</keyword>
<dbReference type="NCBIfam" id="NF028537">
    <property type="entry name" value="P_eth_NH2_trans"/>
    <property type="match status" value="1"/>
</dbReference>
<dbReference type="AlphaFoldDB" id="A0A829YCZ0"/>
<protein>
    <submittedName>
        <fullName evidence="11">Phosphoethanolamine--lipid A transferase EptA</fullName>
    </submittedName>
</protein>
<evidence type="ECO:0000256" key="6">
    <source>
        <dbReference type="ARBA" id="ARBA00022989"/>
    </source>
</evidence>
<dbReference type="GO" id="GO:0016776">
    <property type="term" value="F:phosphotransferase activity, phosphate group as acceptor"/>
    <property type="evidence" value="ECO:0007669"/>
    <property type="project" value="TreeGrafter"/>
</dbReference>
<evidence type="ECO:0000256" key="7">
    <source>
        <dbReference type="ARBA" id="ARBA00023136"/>
    </source>
</evidence>
<name>A0A829YCZ0_9GAMM</name>
<feature type="transmembrane region" description="Helical" evidence="8">
    <location>
        <begin position="134"/>
        <end position="154"/>
    </location>
</feature>
<keyword evidence="5 8" id="KW-0812">Transmembrane</keyword>
<evidence type="ECO:0000256" key="4">
    <source>
        <dbReference type="ARBA" id="ARBA00022679"/>
    </source>
</evidence>
<keyword evidence="2" id="KW-1003">Cell membrane</keyword>
<accession>A0A829YCZ0</accession>
<keyword evidence="3" id="KW-0997">Cell inner membrane</keyword>
<feature type="transmembrane region" description="Helical" evidence="8">
    <location>
        <begin position="61"/>
        <end position="80"/>
    </location>
</feature>
<dbReference type="InterPro" id="IPR040423">
    <property type="entry name" value="PEA_transferase"/>
</dbReference>
<comment type="subcellular location">
    <subcellularLocation>
        <location evidence="1">Cell inner membrane</location>
        <topology evidence="1">Multi-pass membrane protein</topology>
    </subcellularLocation>
</comment>
<dbReference type="InterPro" id="IPR012549">
    <property type="entry name" value="EptA-like_N"/>
</dbReference>
<dbReference type="CDD" id="cd16017">
    <property type="entry name" value="LptA"/>
    <property type="match status" value="1"/>
</dbReference>
<organism evidence="11 12">
    <name type="scientific">Steroidobacter agaridevorans</name>
    <dbReference type="NCBI Taxonomy" id="2695856"/>
    <lineage>
        <taxon>Bacteria</taxon>
        <taxon>Pseudomonadati</taxon>
        <taxon>Pseudomonadota</taxon>
        <taxon>Gammaproteobacteria</taxon>
        <taxon>Steroidobacterales</taxon>
        <taxon>Steroidobacteraceae</taxon>
        <taxon>Steroidobacter</taxon>
    </lineage>
</organism>
<reference evidence="12" key="1">
    <citation type="submission" date="2020-01" db="EMBL/GenBank/DDBJ databases">
        <title>'Steroidobacter agaridevorans' sp. nov., agar-degrading bacteria isolated from rhizosphere soils.</title>
        <authorList>
            <person name="Ikenaga M."/>
            <person name="Kataoka M."/>
            <person name="Murouchi A."/>
            <person name="Katsuragi S."/>
            <person name="Sakai M."/>
        </authorList>
    </citation>
    <scope>NUCLEOTIDE SEQUENCE [LARGE SCALE GENOMIC DNA]</scope>
    <source>
        <strain evidence="12">YU21-B</strain>
    </source>
</reference>
<dbReference type="InterPro" id="IPR000917">
    <property type="entry name" value="Sulfatase_N"/>
</dbReference>
<evidence type="ECO:0000256" key="1">
    <source>
        <dbReference type="ARBA" id="ARBA00004429"/>
    </source>
</evidence>
<dbReference type="Pfam" id="PF00884">
    <property type="entry name" value="Sulfatase"/>
    <property type="match status" value="1"/>
</dbReference>
<evidence type="ECO:0000256" key="2">
    <source>
        <dbReference type="ARBA" id="ARBA00022475"/>
    </source>
</evidence>
<dbReference type="InterPro" id="IPR058130">
    <property type="entry name" value="PEA_transf_C"/>
</dbReference>
<dbReference type="SUPFAM" id="SSF53649">
    <property type="entry name" value="Alkaline phosphatase-like"/>
    <property type="match status" value="1"/>
</dbReference>
<dbReference type="Gene3D" id="3.40.720.10">
    <property type="entry name" value="Alkaline Phosphatase, subunit A"/>
    <property type="match status" value="1"/>
</dbReference>
<feature type="domain" description="Phosphoethanolamine transferase N-terminal" evidence="10">
    <location>
        <begin position="41"/>
        <end position="186"/>
    </location>
</feature>
<comment type="caution">
    <text evidence="11">The sequence shown here is derived from an EMBL/GenBank/DDBJ whole genome shotgun (WGS) entry which is preliminary data.</text>
</comment>
<evidence type="ECO:0000256" key="3">
    <source>
        <dbReference type="ARBA" id="ARBA00022519"/>
    </source>
</evidence>
<evidence type="ECO:0000313" key="12">
    <source>
        <dbReference type="Proteomes" id="UP000445000"/>
    </source>
</evidence>
<keyword evidence="4 11" id="KW-0808">Transferase</keyword>
<dbReference type="PANTHER" id="PTHR30443">
    <property type="entry name" value="INNER MEMBRANE PROTEIN"/>
    <property type="match status" value="1"/>
</dbReference>
<dbReference type="RefSeq" id="WP_161812826.1">
    <property type="nucleotide sequence ID" value="NZ_BLJN01000003.1"/>
</dbReference>
<dbReference type="EMBL" id="BLJN01000003">
    <property type="protein sequence ID" value="GFE81137.1"/>
    <property type="molecule type" value="Genomic_DNA"/>
</dbReference>
<keyword evidence="6 8" id="KW-1133">Transmembrane helix</keyword>
<feature type="domain" description="Sulfatase N-terminal" evidence="9">
    <location>
        <begin position="219"/>
        <end position="505"/>
    </location>
</feature>
<dbReference type="GO" id="GO:0005886">
    <property type="term" value="C:plasma membrane"/>
    <property type="evidence" value="ECO:0007669"/>
    <property type="project" value="UniProtKB-SubCell"/>
</dbReference>
<gene>
    <name evidence="11" type="ORF">GCM10011487_31370</name>
</gene>
<dbReference type="InterPro" id="IPR017850">
    <property type="entry name" value="Alkaline_phosphatase_core_sf"/>
</dbReference>
<keyword evidence="12" id="KW-1185">Reference proteome</keyword>
<sequence>MSFIWLALYNVRFWELSAAAMWHPSAGAVLFMASLFVLAWVVLALLLLLSPTRGVMRAAASAMFVIAAFSAYFMSEYGAIMNQEMMRNVLQTDHAEVAALLNADIALHGVLLGIVPALLVWRVRLPETSWRTQIGQRAIAVVVALGVAVAGMFASSADYATFFREHKPVRYTLNPMAPIVSMVGLVAGSNKTNANAPLIDPAGKIERTAAPAAKPLVLFLVIGETARAANFQLGGYARETNPELAQISGLTYFSNTSSCGTSTAISVPCLFSHLPRTAFKVDAAGRYKNLLDSLVQAGFDVQWRDNNSGCKGVCARVTNIDYNRQPDPKYCHDSNCFDAVMLEDLPETLRKIERDTVIVFHQKGSHGPFYSERYPPRFEKFQPACRSNQLQHCSQQEIANAYDNTIAYTDHVLASQIRLLREASSRVDSVLIYVSDHGESLGENGIYLHGMPYAFAPAAQKEVPMLLWTSEGYVRRAHVQPDCLRTEAKLPVSHDFFYHTVLGAAELRNQAYDRRLDLIAGCRRGGGSE</sequence>
<evidence type="ECO:0000259" key="9">
    <source>
        <dbReference type="Pfam" id="PF00884"/>
    </source>
</evidence>
<dbReference type="GO" id="GO:0009244">
    <property type="term" value="P:lipopolysaccharide core region biosynthetic process"/>
    <property type="evidence" value="ECO:0007669"/>
    <property type="project" value="TreeGrafter"/>
</dbReference>